<dbReference type="Gene3D" id="1.10.10.10">
    <property type="entry name" value="Winged helix-like DNA-binding domain superfamily/Winged helix DNA-binding domain"/>
    <property type="match status" value="1"/>
</dbReference>
<dbReference type="GO" id="GO:0003677">
    <property type="term" value="F:DNA binding"/>
    <property type="evidence" value="ECO:0007669"/>
    <property type="project" value="UniProtKB-KW"/>
</dbReference>
<dbReference type="PROSITE" id="PS51192">
    <property type="entry name" value="HELICASE_ATP_BIND_1"/>
    <property type="match status" value="1"/>
</dbReference>
<keyword evidence="8 20" id="KW-0347">Helicase</keyword>
<evidence type="ECO:0000256" key="13">
    <source>
        <dbReference type="ARBA" id="ARBA00023204"/>
    </source>
</evidence>
<dbReference type="GO" id="GO:0006260">
    <property type="term" value="P:DNA replication"/>
    <property type="evidence" value="ECO:0007669"/>
    <property type="project" value="InterPro"/>
</dbReference>
<dbReference type="PROSITE" id="PS50967">
    <property type="entry name" value="HRDC"/>
    <property type="match status" value="1"/>
</dbReference>
<dbReference type="InterPro" id="IPR032284">
    <property type="entry name" value="RecQ_Zn-bd"/>
</dbReference>
<accession>A0A1F6TJL6</accession>
<dbReference type="SUPFAM" id="SSF47819">
    <property type="entry name" value="HRDC-like"/>
    <property type="match status" value="1"/>
</dbReference>
<evidence type="ECO:0000256" key="14">
    <source>
        <dbReference type="ARBA" id="ARBA00023235"/>
    </source>
</evidence>
<dbReference type="InterPro" id="IPR006293">
    <property type="entry name" value="DNA_helicase_ATP-dep_RecQ_bac"/>
</dbReference>
<keyword evidence="4" id="KW-0479">Metal-binding</keyword>
<dbReference type="FunFam" id="1.10.10.10:FF:000175">
    <property type="entry name" value="ATP-dependent DNA helicase RecQ"/>
    <property type="match status" value="1"/>
</dbReference>
<evidence type="ECO:0000256" key="7">
    <source>
        <dbReference type="ARBA" id="ARBA00022801"/>
    </source>
</evidence>
<gene>
    <name evidence="20" type="ORF">A2V92_05110</name>
</gene>
<comment type="similarity">
    <text evidence="3">Belongs to the helicase family. RecQ subfamily.</text>
</comment>
<evidence type="ECO:0000256" key="12">
    <source>
        <dbReference type="ARBA" id="ARBA00023172"/>
    </source>
</evidence>
<feature type="domain" description="HRDC" evidence="17">
    <location>
        <begin position="531"/>
        <end position="611"/>
    </location>
</feature>
<dbReference type="Pfam" id="PF09382">
    <property type="entry name" value="RQC"/>
    <property type="match status" value="1"/>
</dbReference>
<comment type="caution">
    <text evidence="20">The sequence shown here is derived from an EMBL/GenBank/DDBJ whole genome shotgun (WGS) entry which is preliminary data.</text>
</comment>
<name>A0A1F6TJL6_9PROT</name>
<keyword evidence="6" id="KW-0227">DNA damage</keyword>
<dbReference type="GO" id="GO:0043138">
    <property type="term" value="F:3'-5' DNA helicase activity"/>
    <property type="evidence" value="ECO:0007669"/>
    <property type="project" value="UniProtKB-EC"/>
</dbReference>
<dbReference type="GO" id="GO:0009432">
    <property type="term" value="P:SOS response"/>
    <property type="evidence" value="ECO:0007669"/>
    <property type="project" value="UniProtKB-UniRule"/>
</dbReference>
<keyword evidence="9" id="KW-0862">Zinc</keyword>
<dbReference type="InterPro" id="IPR036388">
    <property type="entry name" value="WH-like_DNA-bd_sf"/>
</dbReference>
<evidence type="ECO:0000259" key="18">
    <source>
        <dbReference type="PROSITE" id="PS51192"/>
    </source>
</evidence>
<dbReference type="Pfam" id="PF00270">
    <property type="entry name" value="DEAD"/>
    <property type="match status" value="1"/>
</dbReference>
<proteinExistence type="inferred from homology"/>
<evidence type="ECO:0000259" key="19">
    <source>
        <dbReference type="PROSITE" id="PS51194"/>
    </source>
</evidence>
<reference evidence="20 21" key="1">
    <citation type="journal article" date="2016" name="Nat. Commun.">
        <title>Thousands of microbial genomes shed light on interconnected biogeochemical processes in an aquifer system.</title>
        <authorList>
            <person name="Anantharaman K."/>
            <person name="Brown C.T."/>
            <person name="Hug L.A."/>
            <person name="Sharon I."/>
            <person name="Castelle C.J."/>
            <person name="Probst A.J."/>
            <person name="Thomas B.C."/>
            <person name="Singh A."/>
            <person name="Wilkins M.J."/>
            <person name="Karaoz U."/>
            <person name="Brodie E.L."/>
            <person name="Williams K.H."/>
            <person name="Hubbard S.S."/>
            <person name="Banfield J.F."/>
        </authorList>
    </citation>
    <scope>NUCLEOTIDE SEQUENCE [LARGE SCALE GENOMIC DNA]</scope>
</reference>
<keyword evidence="10" id="KW-0067">ATP-binding</keyword>
<dbReference type="FunFam" id="1.10.150.80:FF:000002">
    <property type="entry name" value="ATP-dependent DNA helicase RecQ"/>
    <property type="match status" value="1"/>
</dbReference>
<dbReference type="GO" id="GO:0005524">
    <property type="term" value="F:ATP binding"/>
    <property type="evidence" value="ECO:0007669"/>
    <property type="project" value="UniProtKB-KW"/>
</dbReference>
<dbReference type="InterPro" id="IPR010997">
    <property type="entry name" value="HRDC-like_sf"/>
</dbReference>
<feature type="domain" description="Helicase ATP-binding" evidence="18">
    <location>
        <begin position="26"/>
        <end position="194"/>
    </location>
</feature>
<evidence type="ECO:0000256" key="1">
    <source>
        <dbReference type="ARBA" id="ARBA00001946"/>
    </source>
</evidence>
<evidence type="ECO:0000256" key="11">
    <source>
        <dbReference type="ARBA" id="ARBA00023125"/>
    </source>
</evidence>
<dbReference type="InterPro" id="IPR044876">
    <property type="entry name" value="HRDC_dom_sf"/>
</dbReference>
<dbReference type="InterPro" id="IPR011545">
    <property type="entry name" value="DEAD/DEAH_box_helicase_dom"/>
</dbReference>
<evidence type="ECO:0000256" key="3">
    <source>
        <dbReference type="ARBA" id="ARBA00005446"/>
    </source>
</evidence>
<dbReference type="Pfam" id="PF00271">
    <property type="entry name" value="Helicase_C"/>
    <property type="match status" value="1"/>
</dbReference>
<dbReference type="PANTHER" id="PTHR13710:SF105">
    <property type="entry name" value="ATP-DEPENDENT DNA HELICASE Q1"/>
    <property type="match status" value="1"/>
</dbReference>
<dbReference type="InterPro" id="IPR002121">
    <property type="entry name" value="HRDC_dom"/>
</dbReference>
<dbReference type="GO" id="GO:0006310">
    <property type="term" value="P:DNA recombination"/>
    <property type="evidence" value="ECO:0007669"/>
    <property type="project" value="UniProtKB-UniRule"/>
</dbReference>
<dbReference type="GO" id="GO:0046872">
    <property type="term" value="F:metal ion binding"/>
    <property type="evidence" value="ECO:0007669"/>
    <property type="project" value="UniProtKB-KW"/>
</dbReference>
<keyword evidence="12" id="KW-0233">DNA recombination</keyword>
<dbReference type="InterPro" id="IPR004589">
    <property type="entry name" value="DNA_helicase_ATP-dep_RecQ"/>
</dbReference>
<dbReference type="InterPro" id="IPR018982">
    <property type="entry name" value="RQC_domain"/>
</dbReference>
<dbReference type="EC" id="5.6.2.4" evidence="16"/>
<evidence type="ECO:0000256" key="5">
    <source>
        <dbReference type="ARBA" id="ARBA00022741"/>
    </source>
</evidence>
<dbReference type="PROSITE" id="PS51194">
    <property type="entry name" value="HELICASE_CTER"/>
    <property type="match status" value="1"/>
</dbReference>
<evidence type="ECO:0000256" key="4">
    <source>
        <dbReference type="ARBA" id="ARBA00022723"/>
    </source>
</evidence>
<evidence type="ECO:0000256" key="15">
    <source>
        <dbReference type="ARBA" id="ARBA00034617"/>
    </source>
</evidence>
<evidence type="ECO:0000256" key="2">
    <source>
        <dbReference type="ARBA" id="ARBA00001947"/>
    </source>
</evidence>
<comment type="cofactor">
    <cofactor evidence="1">
        <name>Mg(2+)</name>
        <dbReference type="ChEBI" id="CHEBI:18420"/>
    </cofactor>
</comment>
<protein>
    <recommendedName>
        <fullName evidence="16">DNA helicase RecQ</fullName>
        <ecNumber evidence="16">5.6.2.4</ecNumber>
    </recommendedName>
</protein>
<dbReference type="GO" id="GO:0043590">
    <property type="term" value="C:bacterial nucleoid"/>
    <property type="evidence" value="ECO:0007669"/>
    <property type="project" value="TreeGrafter"/>
</dbReference>
<dbReference type="FunFam" id="3.40.50.300:FF:000296">
    <property type="entry name" value="ATP-dependent DNA helicase RecQ"/>
    <property type="match status" value="1"/>
</dbReference>
<evidence type="ECO:0000259" key="17">
    <source>
        <dbReference type="PROSITE" id="PS50967"/>
    </source>
</evidence>
<dbReference type="CDD" id="cd17920">
    <property type="entry name" value="DEXHc_RecQ"/>
    <property type="match status" value="1"/>
</dbReference>
<dbReference type="Pfam" id="PF00570">
    <property type="entry name" value="HRDC"/>
    <property type="match status" value="1"/>
</dbReference>
<keyword evidence="13" id="KW-0234">DNA repair</keyword>
<dbReference type="SMART" id="SM00490">
    <property type="entry name" value="HELICc"/>
    <property type="match status" value="1"/>
</dbReference>
<keyword evidence="7" id="KW-0378">Hydrolase</keyword>
<dbReference type="AlphaFoldDB" id="A0A1F6TJL6"/>
<dbReference type="GO" id="GO:0009378">
    <property type="term" value="F:four-way junction helicase activity"/>
    <property type="evidence" value="ECO:0007669"/>
    <property type="project" value="TreeGrafter"/>
</dbReference>
<dbReference type="CDD" id="cd18794">
    <property type="entry name" value="SF2_C_RecQ"/>
    <property type="match status" value="1"/>
</dbReference>
<dbReference type="FunFam" id="3.40.50.300:FF:000156">
    <property type="entry name" value="ATP-dependent DNA helicase recQ"/>
    <property type="match status" value="1"/>
</dbReference>
<dbReference type="GO" id="GO:0006281">
    <property type="term" value="P:DNA repair"/>
    <property type="evidence" value="ECO:0007669"/>
    <property type="project" value="UniProtKB-KW"/>
</dbReference>
<dbReference type="GO" id="GO:0030894">
    <property type="term" value="C:replisome"/>
    <property type="evidence" value="ECO:0007669"/>
    <property type="project" value="TreeGrafter"/>
</dbReference>
<dbReference type="InterPro" id="IPR014001">
    <property type="entry name" value="Helicase_ATP-bd"/>
</dbReference>
<keyword evidence="14" id="KW-0413">Isomerase</keyword>
<comment type="catalytic activity">
    <reaction evidence="15">
        <text>Couples ATP hydrolysis with the unwinding of duplex DNA by translocating in the 3'-5' direction.</text>
        <dbReference type="EC" id="5.6.2.4"/>
    </reaction>
</comment>
<dbReference type="Gene3D" id="3.40.50.300">
    <property type="entry name" value="P-loop containing nucleotide triphosphate hydrolases"/>
    <property type="match status" value="2"/>
</dbReference>
<dbReference type="Gene3D" id="1.10.150.80">
    <property type="entry name" value="HRDC domain"/>
    <property type="match status" value="1"/>
</dbReference>
<evidence type="ECO:0000256" key="16">
    <source>
        <dbReference type="NCBIfam" id="TIGR01389"/>
    </source>
</evidence>
<dbReference type="InterPro" id="IPR027417">
    <property type="entry name" value="P-loop_NTPase"/>
</dbReference>
<feature type="domain" description="Helicase C-terminal" evidence="19">
    <location>
        <begin position="218"/>
        <end position="368"/>
    </location>
</feature>
<keyword evidence="11" id="KW-0238">DNA-binding</keyword>
<dbReference type="NCBIfam" id="TIGR00614">
    <property type="entry name" value="recQ_fam"/>
    <property type="match status" value="1"/>
</dbReference>
<dbReference type="NCBIfam" id="TIGR01389">
    <property type="entry name" value="recQ"/>
    <property type="match status" value="1"/>
</dbReference>
<dbReference type="SMART" id="SM00341">
    <property type="entry name" value="HRDC"/>
    <property type="match status" value="1"/>
</dbReference>
<evidence type="ECO:0000256" key="8">
    <source>
        <dbReference type="ARBA" id="ARBA00022806"/>
    </source>
</evidence>
<comment type="cofactor">
    <cofactor evidence="2">
        <name>Zn(2+)</name>
        <dbReference type="ChEBI" id="CHEBI:29105"/>
    </cofactor>
</comment>
<sequence length="616" mass="68656">MDDQPREILHSVFGYERFRGPQAEVIGTLMAGGDALVLMPTGGGKSLCYQIPAIARPGTGIVVSPLIALMQDQVAALKQAGARAEFLNSTLDAAQARDIEAQLLRGELDLLYVAPERLLLDRTLDLLARTRLALFAIDEAHCVSQWGHDFRPEYMGLNVLHERFPDVPRIALTATADEPTRREIIARLKLEDARVFISSFDRPNIRYRIRQSNAGGSAREQLLRFIREEHAGDAGIVYCLSRKRVDEIAAWLAANGLAALPYHAGLSAEVRTANQSRFLNEEGVIIVATIAFGMGIDKPNVRFVAHLNLPKSVEAYYQETGRAGRDGLPADAWMIYGLQDVITLRQMLESSESDDAHKRVERHKLDAMLGLCELTTCRRQALLTYFSETLPKPCGNCDTCLEPPETWDATVPAQKALSCVHRTGQRFGVNYLVDVLLGKDDDRIKRFGHDQLSTFGIGKELDNNEWRGVFRQLISRSLLAVDLEGHGGLRLTDLSRPVLRGEERLMLRRDVKPEKTKKTKTPRAARSPFTKETDQRLWEALRARRLELAKKQGVPPYVVFHDATLAEMVERRPRTLNDLAHISGVGERKLAAYGEDFIGVIRGHAGEAGEAEAAHP</sequence>
<keyword evidence="5" id="KW-0547">Nucleotide-binding</keyword>
<dbReference type="SUPFAM" id="SSF52540">
    <property type="entry name" value="P-loop containing nucleoside triphosphate hydrolases"/>
    <property type="match status" value="2"/>
</dbReference>
<dbReference type="SMART" id="SM00956">
    <property type="entry name" value="RQC"/>
    <property type="match status" value="1"/>
</dbReference>
<evidence type="ECO:0000256" key="10">
    <source>
        <dbReference type="ARBA" id="ARBA00022840"/>
    </source>
</evidence>
<evidence type="ECO:0000313" key="21">
    <source>
        <dbReference type="Proteomes" id="UP000179344"/>
    </source>
</evidence>
<organism evidence="20 21">
    <name type="scientific">Candidatus Muproteobacteria bacterium RBG_16_65_31</name>
    <dbReference type="NCBI Taxonomy" id="1817759"/>
    <lineage>
        <taxon>Bacteria</taxon>
        <taxon>Pseudomonadati</taxon>
        <taxon>Pseudomonadota</taxon>
        <taxon>Candidatus Muproteobacteria</taxon>
    </lineage>
</organism>
<evidence type="ECO:0000313" key="20">
    <source>
        <dbReference type="EMBL" id="OGI45279.1"/>
    </source>
</evidence>
<dbReference type="Pfam" id="PF16124">
    <property type="entry name" value="RecQ_Zn_bind"/>
    <property type="match status" value="1"/>
</dbReference>
<dbReference type="EMBL" id="MFST01000007">
    <property type="protein sequence ID" value="OGI45279.1"/>
    <property type="molecule type" value="Genomic_DNA"/>
</dbReference>
<dbReference type="Proteomes" id="UP000179344">
    <property type="component" value="Unassembled WGS sequence"/>
</dbReference>
<evidence type="ECO:0000256" key="9">
    <source>
        <dbReference type="ARBA" id="ARBA00022833"/>
    </source>
</evidence>
<dbReference type="InterPro" id="IPR001650">
    <property type="entry name" value="Helicase_C-like"/>
</dbReference>
<dbReference type="PANTHER" id="PTHR13710">
    <property type="entry name" value="DNA HELICASE RECQ FAMILY MEMBER"/>
    <property type="match status" value="1"/>
</dbReference>
<dbReference type="GO" id="GO:0016787">
    <property type="term" value="F:hydrolase activity"/>
    <property type="evidence" value="ECO:0007669"/>
    <property type="project" value="UniProtKB-KW"/>
</dbReference>
<evidence type="ECO:0000256" key="6">
    <source>
        <dbReference type="ARBA" id="ARBA00022763"/>
    </source>
</evidence>
<dbReference type="SMART" id="SM00487">
    <property type="entry name" value="DEXDc"/>
    <property type="match status" value="1"/>
</dbReference>
<dbReference type="GO" id="GO:0005737">
    <property type="term" value="C:cytoplasm"/>
    <property type="evidence" value="ECO:0007669"/>
    <property type="project" value="TreeGrafter"/>
</dbReference>